<dbReference type="InParanoid" id="A0A3N4LMY8"/>
<name>A0A3N4LMY8_9PEZI</name>
<accession>A0A3N4LMY8</accession>
<evidence type="ECO:0000313" key="1">
    <source>
        <dbReference type="EMBL" id="RPB24200.1"/>
    </source>
</evidence>
<dbReference type="AlphaFoldDB" id="A0A3N4LMY8"/>
<sequence length="238" mass="26533">MVPSRLPAPYTPSLSQLTISGMPTHLHDALTVFSKNLFRQLDSPKQRVFTPNELNKIHPNTTNVPLPGITRRRTAAGATRTKQPAYMKIPDFALNYGNRTFPQVIFEVGWATEEKHAVKYAEGISPDNTVQDEPTWSISTTRGFLSSEKTANERAERAEHEYQIFGHIRSELYNFPEGQVSSRPDLIPGDFSNIATVFTGDCNDTLGGLGYSLERRVATPIAAQDLGSPSEWEVRARD</sequence>
<keyword evidence="2" id="KW-1185">Reference proteome</keyword>
<proteinExistence type="predicted"/>
<evidence type="ECO:0000313" key="2">
    <source>
        <dbReference type="Proteomes" id="UP000267821"/>
    </source>
</evidence>
<dbReference type="EMBL" id="ML121543">
    <property type="protein sequence ID" value="RPB24200.1"/>
    <property type="molecule type" value="Genomic_DNA"/>
</dbReference>
<organism evidence="1 2">
    <name type="scientific">Terfezia boudieri ATCC MYA-4762</name>
    <dbReference type="NCBI Taxonomy" id="1051890"/>
    <lineage>
        <taxon>Eukaryota</taxon>
        <taxon>Fungi</taxon>
        <taxon>Dikarya</taxon>
        <taxon>Ascomycota</taxon>
        <taxon>Pezizomycotina</taxon>
        <taxon>Pezizomycetes</taxon>
        <taxon>Pezizales</taxon>
        <taxon>Pezizaceae</taxon>
        <taxon>Terfezia</taxon>
    </lineage>
</organism>
<reference evidence="1 2" key="1">
    <citation type="journal article" date="2018" name="Nat. Ecol. Evol.">
        <title>Pezizomycetes genomes reveal the molecular basis of ectomycorrhizal truffle lifestyle.</title>
        <authorList>
            <person name="Murat C."/>
            <person name="Payen T."/>
            <person name="Noel B."/>
            <person name="Kuo A."/>
            <person name="Morin E."/>
            <person name="Chen J."/>
            <person name="Kohler A."/>
            <person name="Krizsan K."/>
            <person name="Balestrini R."/>
            <person name="Da Silva C."/>
            <person name="Montanini B."/>
            <person name="Hainaut M."/>
            <person name="Levati E."/>
            <person name="Barry K.W."/>
            <person name="Belfiori B."/>
            <person name="Cichocki N."/>
            <person name="Clum A."/>
            <person name="Dockter R.B."/>
            <person name="Fauchery L."/>
            <person name="Guy J."/>
            <person name="Iotti M."/>
            <person name="Le Tacon F."/>
            <person name="Lindquist E.A."/>
            <person name="Lipzen A."/>
            <person name="Malagnac F."/>
            <person name="Mello A."/>
            <person name="Molinier V."/>
            <person name="Miyauchi S."/>
            <person name="Poulain J."/>
            <person name="Riccioni C."/>
            <person name="Rubini A."/>
            <person name="Sitrit Y."/>
            <person name="Splivallo R."/>
            <person name="Traeger S."/>
            <person name="Wang M."/>
            <person name="Zifcakova L."/>
            <person name="Wipf D."/>
            <person name="Zambonelli A."/>
            <person name="Paolocci F."/>
            <person name="Nowrousian M."/>
            <person name="Ottonello S."/>
            <person name="Baldrian P."/>
            <person name="Spatafora J.W."/>
            <person name="Henrissat B."/>
            <person name="Nagy L.G."/>
            <person name="Aury J.M."/>
            <person name="Wincker P."/>
            <person name="Grigoriev I.V."/>
            <person name="Bonfante P."/>
            <person name="Martin F.M."/>
        </authorList>
    </citation>
    <scope>NUCLEOTIDE SEQUENCE [LARGE SCALE GENOMIC DNA]</scope>
    <source>
        <strain evidence="1 2">ATCC MYA-4762</strain>
    </source>
</reference>
<protein>
    <submittedName>
        <fullName evidence="1">Uncharacterized protein</fullName>
    </submittedName>
</protein>
<gene>
    <name evidence="1" type="ORF">L211DRAFT_849319</name>
</gene>
<dbReference type="Proteomes" id="UP000267821">
    <property type="component" value="Unassembled WGS sequence"/>
</dbReference>